<name>A0A344L384_9PSEU</name>
<dbReference type="InterPro" id="IPR001387">
    <property type="entry name" value="Cro/C1-type_HTH"/>
</dbReference>
<dbReference type="PANTHER" id="PTHR46797">
    <property type="entry name" value="HTH-TYPE TRANSCRIPTIONAL REGULATOR"/>
    <property type="match status" value="1"/>
</dbReference>
<dbReference type="SUPFAM" id="SSF47413">
    <property type="entry name" value="lambda repressor-like DNA-binding domains"/>
    <property type="match status" value="1"/>
</dbReference>
<dbReference type="CDD" id="cd00093">
    <property type="entry name" value="HTH_XRE"/>
    <property type="match status" value="1"/>
</dbReference>
<gene>
    <name evidence="3" type="ORF">A4R43_08190</name>
</gene>
<dbReference type="CDD" id="cd02209">
    <property type="entry name" value="cupin_XRE_C"/>
    <property type="match status" value="1"/>
</dbReference>
<evidence type="ECO:0000256" key="1">
    <source>
        <dbReference type="ARBA" id="ARBA00023125"/>
    </source>
</evidence>
<proteinExistence type="predicted"/>
<organism evidence="3 4">
    <name type="scientific">Amycolatopsis albispora</name>
    <dbReference type="NCBI Taxonomy" id="1804986"/>
    <lineage>
        <taxon>Bacteria</taxon>
        <taxon>Bacillati</taxon>
        <taxon>Actinomycetota</taxon>
        <taxon>Actinomycetes</taxon>
        <taxon>Pseudonocardiales</taxon>
        <taxon>Pseudonocardiaceae</taxon>
        <taxon>Amycolatopsis</taxon>
    </lineage>
</organism>
<dbReference type="InterPro" id="IPR050807">
    <property type="entry name" value="TransReg_Diox_bact_type"/>
</dbReference>
<keyword evidence="1" id="KW-0238">DNA-binding</keyword>
<dbReference type="Pfam" id="PF01381">
    <property type="entry name" value="HTH_3"/>
    <property type="match status" value="1"/>
</dbReference>
<dbReference type="RefSeq" id="WP_113691777.1">
    <property type="nucleotide sequence ID" value="NZ_CP015163.1"/>
</dbReference>
<protein>
    <submittedName>
        <fullName evidence="3">XRE family transcriptional regulator</fullName>
    </submittedName>
</protein>
<dbReference type="GO" id="GO:0005829">
    <property type="term" value="C:cytosol"/>
    <property type="evidence" value="ECO:0007669"/>
    <property type="project" value="TreeGrafter"/>
</dbReference>
<dbReference type="PROSITE" id="PS50943">
    <property type="entry name" value="HTH_CROC1"/>
    <property type="match status" value="1"/>
</dbReference>
<dbReference type="GO" id="GO:0003677">
    <property type="term" value="F:DNA binding"/>
    <property type="evidence" value="ECO:0007669"/>
    <property type="project" value="UniProtKB-KW"/>
</dbReference>
<reference evidence="3 4" key="1">
    <citation type="submission" date="2016-04" db="EMBL/GenBank/DDBJ databases">
        <title>Complete genome sequence and analysis of deep-sea sediment isolate, Amycolatopsis sp. WP1.</title>
        <authorList>
            <person name="Wang H."/>
            <person name="Chen S."/>
            <person name="Wu Q."/>
        </authorList>
    </citation>
    <scope>NUCLEOTIDE SEQUENCE [LARGE SCALE GENOMIC DNA]</scope>
    <source>
        <strain evidence="3 4">WP1</strain>
    </source>
</reference>
<dbReference type="InterPro" id="IPR014710">
    <property type="entry name" value="RmlC-like_jellyroll"/>
</dbReference>
<dbReference type="PANTHER" id="PTHR46797:SF10">
    <property type="entry name" value="BLR1115 PROTEIN"/>
    <property type="match status" value="1"/>
</dbReference>
<dbReference type="Pfam" id="PF07883">
    <property type="entry name" value="Cupin_2"/>
    <property type="match status" value="1"/>
</dbReference>
<dbReference type="GO" id="GO:0003700">
    <property type="term" value="F:DNA-binding transcription factor activity"/>
    <property type="evidence" value="ECO:0007669"/>
    <property type="project" value="TreeGrafter"/>
</dbReference>
<evidence type="ECO:0000259" key="2">
    <source>
        <dbReference type="PROSITE" id="PS50943"/>
    </source>
</evidence>
<dbReference type="Gene3D" id="2.60.120.10">
    <property type="entry name" value="Jelly Rolls"/>
    <property type="match status" value="1"/>
</dbReference>
<dbReference type="InterPro" id="IPR011051">
    <property type="entry name" value="RmlC_Cupin_sf"/>
</dbReference>
<dbReference type="Proteomes" id="UP000250434">
    <property type="component" value="Chromosome"/>
</dbReference>
<dbReference type="SMART" id="SM00530">
    <property type="entry name" value="HTH_XRE"/>
    <property type="match status" value="1"/>
</dbReference>
<evidence type="ECO:0000313" key="4">
    <source>
        <dbReference type="Proteomes" id="UP000250434"/>
    </source>
</evidence>
<sequence length="194" mass="20869">MDLVALGKRVQALRVERGLSLQALADRSSVSPSMLSSVERGEKASTVVVLDRIANGLGVRLSRLIEDPETQRMVLRRAGEQDIVHEPGGWLRTILTPVIPGVNFEWIAVMLPPGCEPGTYGPWAAGSHEFIAVSEGVLTMTVDGREINLAAGDSLYLAADLPHAYANRTGEICRYHVAALIMRPRGTGTTAVSN</sequence>
<accession>A0A344L384</accession>
<feature type="domain" description="HTH cro/C1-type" evidence="2">
    <location>
        <begin position="10"/>
        <end position="64"/>
    </location>
</feature>
<dbReference type="KEGG" id="aab:A4R43_08190"/>
<evidence type="ECO:0000313" key="3">
    <source>
        <dbReference type="EMBL" id="AXB42508.1"/>
    </source>
</evidence>
<dbReference type="SUPFAM" id="SSF51182">
    <property type="entry name" value="RmlC-like cupins"/>
    <property type="match status" value="1"/>
</dbReference>
<dbReference type="InterPro" id="IPR010982">
    <property type="entry name" value="Lambda_DNA-bd_dom_sf"/>
</dbReference>
<dbReference type="EMBL" id="CP015163">
    <property type="protein sequence ID" value="AXB42508.1"/>
    <property type="molecule type" value="Genomic_DNA"/>
</dbReference>
<dbReference type="Gene3D" id="1.10.260.40">
    <property type="entry name" value="lambda repressor-like DNA-binding domains"/>
    <property type="match status" value="1"/>
</dbReference>
<dbReference type="OrthoDB" id="3172468at2"/>
<keyword evidence="4" id="KW-1185">Reference proteome</keyword>
<dbReference type="InterPro" id="IPR013096">
    <property type="entry name" value="Cupin_2"/>
</dbReference>
<dbReference type="AlphaFoldDB" id="A0A344L384"/>